<comment type="subcellular location">
    <subcellularLocation>
        <location evidence="2">Nucleus</location>
    </subcellularLocation>
</comment>
<comment type="caution">
    <text evidence="10">The sequence shown here is derived from an EMBL/GenBank/DDBJ whole genome shotgun (WGS) entry which is preliminary data.</text>
</comment>
<dbReference type="Pfam" id="PF13359">
    <property type="entry name" value="DDE_Tnp_4"/>
    <property type="match status" value="1"/>
</dbReference>
<evidence type="ECO:0000256" key="7">
    <source>
        <dbReference type="ARBA" id="ARBA00023242"/>
    </source>
</evidence>
<feature type="domain" description="DDE Tnp4" evidence="9">
    <location>
        <begin position="224"/>
        <end position="389"/>
    </location>
</feature>
<dbReference type="GO" id="GO:0046872">
    <property type="term" value="F:metal ion binding"/>
    <property type="evidence" value="ECO:0007669"/>
    <property type="project" value="UniProtKB-KW"/>
</dbReference>
<accession>A0A388L2G4</accession>
<proteinExistence type="inferred from homology"/>
<sequence>MDSPVPSASSSQEWEDMLFFLVFAITQWVHRRNAVAMAVLEAVAFTPFLFGDAATSLMLLAGGMMHGFALASLAAEELGRRMERRRRIWVVERSGGVCRDLQRVGRKHDKVFVRFCRLPRPLFFKVLGRIAPHIQRAPTNFRNPIPAGQKFAMTLIRWATSGYYRQTSHGMGMGLASALRCNEEVADAIISEYGHLLRWPIGPRMQEVENAFEAKGFAGCIGAIDGTHLYIDKPKGMRGECYYHHTGQFSVQCQVVCDHECRITSVYVGCPGSVHDSRVLRILELFRQVSQGARVFSEGGAHLHDGRHVGRYVLGDQGYPLLPWIMTPVGRTATTAQERTYDNCHSAVRSCIECCFGQLKAVWRNFIRPHISNMKTICKKVMAICILHNLMIEHRVEFDPGVLDSGSDSDGDDGHRRRRRRRRDRRRFVRHMPDLNVEPVVDDDPTNGSRARGVGSQESDRACGPPRGGSWCAAAMSVAIVDDVEDMPRRI</sequence>
<dbReference type="Gramene" id="GBG76497">
    <property type="protein sequence ID" value="GBG76497"/>
    <property type="gene ID" value="CBR_g22245"/>
</dbReference>
<keyword evidence="7" id="KW-0539">Nucleus</keyword>
<gene>
    <name evidence="10" type="ORF">CBR_g22245</name>
</gene>
<dbReference type="InterPro" id="IPR027806">
    <property type="entry name" value="HARBI1_dom"/>
</dbReference>
<protein>
    <recommendedName>
        <fullName evidence="9">DDE Tnp4 domain-containing protein</fullName>
    </recommendedName>
</protein>
<dbReference type="GO" id="GO:0005634">
    <property type="term" value="C:nucleus"/>
    <property type="evidence" value="ECO:0007669"/>
    <property type="project" value="UniProtKB-SubCell"/>
</dbReference>
<dbReference type="PANTHER" id="PTHR22930">
    <property type="match status" value="1"/>
</dbReference>
<reference evidence="10 11" key="1">
    <citation type="journal article" date="2018" name="Cell">
        <title>The Chara Genome: Secondary Complexity and Implications for Plant Terrestrialization.</title>
        <authorList>
            <person name="Nishiyama T."/>
            <person name="Sakayama H."/>
            <person name="Vries J.D."/>
            <person name="Buschmann H."/>
            <person name="Saint-Marcoux D."/>
            <person name="Ullrich K.K."/>
            <person name="Haas F.B."/>
            <person name="Vanderstraeten L."/>
            <person name="Becker D."/>
            <person name="Lang D."/>
            <person name="Vosolsobe S."/>
            <person name="Rombauts S."/>
            <person name="Wilhelmsson P.K.I."/>
            <person name="Janitza P."/>
            <person name="Kern R."/>
            <person name="Heyl A."/>
            <person name="Rumpler F."/>
            <person name="Villalobos L.I.A.C."/>
            <person name="Clay J.M."/>
            <person name="Skokan R."/>
            <person name="Toyoda A."/>
            <person name="Suzuki Y."/>
            <person name="Kagoshima H."/>
            <person name="Schijlen E."/>
            <person name="Tajeshwar N."/>
            <person name="Catarino B."/>
            <person name="Hetherington A.J."/>
            <person name="Saltykova A."/>
            <person name="Bonnot C."/>
            <person name="Breuninger H."/>
            <person name="Symeonidi A."/>
            <person name="Radhakrishnan G.V."/>
            <person name="Van Nieuwerburgh F."/>
            <person name="Deforce D."/>
            <person name="Chang C."/>
            <person name="Karol K.G."/>
            <person name="Hedrich R."/>
            <person name="Ulvskov P."/>
            <person name="Glockner G."/>
            <person name="Delwiche C.F."/>
            <person name="Petrasek J."/>
            <person name="Van de Peer Y."/>
            <person name="Friml J."/>
            <person name="Beilby M."/>
            <person name="Dolan L."/>
            <person name="Kohara Y."/>
            <person name="Sugano S."/>
            <person name="Fujiyama A."/>
            <person name="Delaux P.-M."/>
            <person name="Quint M."/>
            <person name="TheiBen G."/>
            <person name="Hagemann M."/>
            <person name="Harholt J."/>
            <person name="Dunand C."/>
            <person name="Zachgo S."/>
            <person name="Langdale J."/>
            <person name="Maumus F."/>
            <person name="Straeten D.V.D."/>
            <person name="Gould S.B."/>
            <person name="Rensing S.A."/>
        </authorList>
    </citation>
    <scope>NUCLEOTIDE SEQUENCE [LARGE SCALE GENOMIC DNA]</scope>
    <source>
        <strain evidence="10 11">S276</strain>
    </source>
</reference>
<evidence type="ECO:0000313" key="11">
    <source>
        <dbReference type="Proteomes" id="UP000265515"/>
    </source>
</evidence>
<evidence type="ECO:0000256" key="5">
    <source>
        <dbReference type="ARBA" id="ARBA00022723"/>
    </source>
</evidence>
<keyword evidence="5" id="KW-0479">Metal-binding</keyword>
<organism evidence="10 11">
    <name type="scientific">Chara braunii</name>
    <name type="common">Braun's stonewort</name>
    <dbReference type="NCBI Taxonomy" id="69332"/>
    <lineage>
        <taxon>Eukaryota</taxon>
        <taxon>Viridiplantae</taxon>
        <taxon>Streptophyta</taxon>
        <taxon>Charophyceae</taxon>
        <taxon>Charales</taxon>
        <taxon>Characeae</taxon>
        <taxon>Chara</taxon>
    </lineage>
</organism>
<dbReference type="GO" id="GO:0004518">
    <property type="term" value="F:nuclease activity"/>
    <property type="evidence" value="ECO:0007669"/>
    <property type="project" value="UniProtKB-KW"/>
</dbReference>
<evidence type="ECO:0000256" key="8">
    <source>
        <dbReference type="SAM" id="MobiDB-lite"/>
    </source>
</evidence>
<dbReference type="OrthoDB" id="2668416at2759"/>
<feature type="region of interest" description="Disordered" evidence="8">
    <location>
        <begin position="401"/>
        <end position="466"/>
    </location>
</feature>
<evidence type="ECO:0000259" key="9">
    <source>
        <dbReference type="Pfam" id="PF13359"/>
    </source>
</evidence>
<dbReference type="EMBL" id="BFEA01000246">
    <property type="protein sequence ID" value="GBG76497.1"/>
    <property type="molecule type" value="Genomic_DNA"/>
</dbReference>
<evidence type="ECO:0000256" key="6">
    <source>
        <dbReference type="ARBA" id="ARBA00022801"/>
    </source>
</evidence>
<dbReference type="Proteomes" id="UP000265515">
    <property type="component" value="Unassembled WGS sequence"/>
</dbReference>
<evidence type="ECO:0000256" key="3">
    <source>
        <dbReference type="ARBA" id="ARBA00006958"/>
    </source>
</evidence>
<feature type="compositionally biased region" description="Basic residues" evidence="8">
    <location>
        <begin position="416"/>
        <end position="430"/>
    </location>
</feature>
<dbReference type="AlphaFoldDB" id="A0A388L2G4"/>
<evidence type="ECO:0000313" key="10">
    <source>
        <dbReference type="EMBL" id="GBG76497.1"/>
    </source>
</evidence>
<comment type="similarity">
    <text evidence="3">Belongs to the HARBI1 family.</text>
</comment>
<evidence type="ECO:0000256" key="2">
    <source>
        <dbReference type="ARBA" id="ARBA00004123"/>
    </source>
</evidence>
<keyword evidence="6" id="KW-0378">Hydrolase</keyword>
<keyword evidence="11" id="KW-1185">Reference proteome</keyword>
<keyword evidence="4" id="KW-0540">Nuclease</keyword>
<evidence type="ECO:0000256" key="1">
    <source>
        <dbReference type="ARBA" id="ARBA00001968"/>
    </source>
</evidence>
<dbReference type="GO" id="GO:0016787">
    <property type="term" value="F:hydrolase activity"/>
    <property type="evidence" value="ECO:0007669"/>
    <property type="project" value="UniProtKB-KW"/>
</dbReference>
<evidence type="ECO:0000256" key="4">
    <source>
        <dbReference type="ARBA" id="ARBA00022722"/>
    </source>
</evidence>
<dbReference type="InterPro" id="IPR045249">
    <property type="entry name" value="HARBI1-like"/>
</dbReference>
<name>A0A388L2G4_CHABU</name>
<comment type="cofactor">
    <cofactor evidence="1">
        <name>a divalent metal cation</name>
        <dbReference type="ChEBI" id="CHEBI:60240"/>
    </cofactor>
</comment>